<organism evidence="4 5">
    <name type="scientific">Sphingomonas aerophila</name>
    <dbReference type="NCBI Taxonomy" id="1344948"/>
    <lineage>
        <taxon>Bacteria</taxon>
        <taxon>Pseudomonadati</taxon>
        <taxon>Pseudomonadota</taxon>
        <taxon>Alphaproteobacteria</taxon>
        <taxon>Sphingomonadales</taxon>
        <taxon>Sphingomonadaceae</taxon>
        <taxon>Sphingomonas</taxon>
    </lineage>
</organism>
<comment type="caution">
    <text evidence="4">The sequence shown here is derived from an EMBL/GenBank/DDBJ whole genome shotgun (WGS) entry which is preliminary data.</text>
</comment>
<dbReference type="Proteomes" id="UP000546200">
    <property type="component" value="Unassembled WGS sequence"/>
</dbReference>
<feature type="region of interest" description="Disordered" evidence="2">
    <location>
        <begin position="37"/>
        <end position="60"/>
    </location>
</feature>
<name>A0A7W9BE25_9SPHN</name>
<reference evidence="4 5" key="1">
    <citation type="submission" date="2020-08" db="EMBL/GenBank/DDBJ databases">
        <title>Genomic Encyclopedia of Type Strains, Phase IV (KMG-IV): sequencing the most valuable type-strain genomes for metagenomic binning, comparative biology and taxonomic classification.</title>
        <authorList>
            <person name="Goeker M."/>
        </authorList>
    </citation>
    <scope>NUCLEOTIDE SEQUENCE [LARGE SCALE GENOMIC DNA]</scope>
    <source>
        <strain evidence="4 5">DSM 100044</strain>
    </source>
</reference>
<evidence type="ECO:0000259" key="3">
    <source>
        <dbReference type="Pfam" id="PF05532"/>
    </source>
</evidence>
<evidence type="ECO:0000313" key="4">
    <source>
        <dbReference type="EMBL" id="MBB5715303.1"/>
    </source>
</evidence>
<evidence type="ECO:0000256" key="2">
    <source>
        <dbReference type="SAM" id="MobiDB-lite"/>
    </source>
</evidence>
<dbReference type="RefSeq" id="WP_184057514.1">
    <property type="nucleotide sequence ID" value="NZ_JACIJK010000006.1"/>
</dbReference>
<proteinExistence type="inferred from homology"/>
<dbReference type="EMBL" id="JACIJK010000006">
    <property type="protein sequence ID" value="MBB5715303.1"/>
    <property type="molecule type" value="Genomic_DNA"/>
</dbReference>
<evidence type="ECO:0000256" key="1">
    <source>
        <dbReference type="ARBA" id="ARBA00009129"/>
    </source>
</evidence>
<dbReference type="Pfam" id="PF05532">
    <property type="entry name" value="CsbD"/>
    <property type="match status" value="1"/>
</dbReference>
<dbReference type="AlphaFoldDB" id="A0A7W9BE25"/>
<feature type="domain" description="CsbD-like" evidence="3">
    <location>
        <begin position="6"/>
        <end position="56"/>
    </location>
</feature>
<dbReference type="SUPFAM" id="SSF69047">
    <property type="entry name" value="Hypothetical protein YjbJ"/>
    <property type="match status" value="1"/>
</dbReference>
<sequence length="60" mass="6277">MGELTDKIKGNVNEAIGNVKQAIGEHNRDPDLAAEGKAQEVQGKGEQFKGSVKGALGDDI</sequence>
<accession>A0A7W9BE25</accession>
<comment type="similarity">
    <text evidence="1">Belongs to the UPF0337 (CsbD) family.</text>
</comment>
<gene>
    <name evidence="4" type="ORF">FHS94_002149</name>
</gene>
<protein>
    <submittedName>
        <fullName evidence="4">Uncharacterized protein YjbJ (UPF0337 family)</fullName>
    </submittedName>
</protein>
<keyword evidence="5" id="KW-1185">Reference proteome</keyword>
<dbReference type="Gene3D" id="1.10.1470.10">
    <property type="entry name" value="YjbJ"/>
    <property type="match status" value="1"/>
</dbReference>
<evidence type="ECO:0000313" key="5">
    <source>
        <dbReference type="Proteomes" id="UP000546200"/>
    </source>
</evidence>
<dbReference type="InterPro" id="IPR008462">
    <property type="entry name" value="CsbD"/>
</dbReference>
<dbReference type="InterPro" id="IPR036629">
    <property type="entry name" value="YjbJ_sf"/>
</dbReference>